<organism evidence="13 14">
    <name type="scientific">Bifidobacterium favimelis</name>
    <dbReference type="NCBI Taxonomy" id="3122979"/>
    <lineage>
        <taxon>Bacteria</taxon>
        <taxon>Bacillati</taxon>
        <taxon>Actinomycetota</taxon>
        <taxon>Actinomycetes</taxon>
        <taxon>Bifidobacteriales</taxon>
        <taxon>Bifidobacteriaceae</taxon>
        <taxon>Bifidobacterium</taxon>
    </lineage>
</organism>
<feature type="domain" description="Transketolase-like pyrimidine-binding" evidence="12">
    <location>
        <begin position="291"/>
        <end position="456"/>
    </location>
</feature>
<evidence type="ECO:0000256" key="2">
    <source>
        <dbReference type="ARBA" id="ARBA00004980"/>
    </source>
</evidence>
<keyword evidence="10" id="KW-0786">Thiamine pyrophosphate</keyword>
<reference evidence="13 14" key="1">
    <citation type="submission" date="2024-02" db="EMBL/GenBank/DDBJ databases">
        <title>Bifidobacterium honeyensis sp. nov., isolated from the comb honey.</title>
        <authorList>
            <person name="Liu W."/>
            <person name="Li Y."/>
        </authorList>
    </citation>
    <scope>NUCLEOTIDE SEQUENCE [LARGE SCALE GENOMIC DNA]</scope>
    <source>
        <strain evidence="13 14">IMAU50988</strain>
    </source>
</reference>
<comment type="pathway">
    <text evidence="2">Metabolic intermediate biosynthesis; 1-deoxy-D-xylulose 5-phosphate biosynthesis; 1-deoxy-D-xylulose 5-phosphate from D-glyceraldehyde 3-phosphate and pyruvate: step 1/1.</text>
</comment>
<evidence type="ECO:0000256" key="11">
    <source>
        <dbReference type="ARBA" id="ARBA00023229"/>
    </source>
</evidence>
<dbReference type="PANTHER" id="PTHR43322:SF1">
    <property type="entry name" value="1-DEOXY-D-XYLULOSE-5-PHOSPHATE SYNTHASE"/>
    <property type="match status" value="1"/>
</dbReference>
<dbReference type="InterPro" id="IPR009014">
    <property type="entry name" value="Transketo_C/PFOR_II"/>
</dbReference>
<dbReference type="Pfam" id="PF13292">
    <property type="entry name" value="DXP_synthase_N"/>
    <property type="match status" value="1"/>
</dbReference>
<evidence type="ECO:0000256" key="1">
    <source>
        <dbReference type="ARBA" id="ARBA00001946"/>
    </source>
</evidence>
<dbReference type="InterPro" id="IPR029061">
    <property type="entry name" value="THDP-binding"/>
</dbReference>
<name>A0ABU8ZNF3_9BIFI</name>
<evidence type="ECO:0000256" key="8">
    <source>
        <dbReference type="ARBA" id="ARBA00022842"/>
    </source>
</evidence>
<evidence type="ECO:0000256" key="4">
    <source>
        <dbReference type="ARBA" id="ARBA00011738"/>
    </source>
</evidence>
<evidence type="ECO:0000313" key="14">
    <source>
        <dbReference type="Proteomes" id="UP001373159"/>
    </source>
</evidence>
<keyword evidence="14" id="KW-1185">Reference proteome</keyword>
<evidence type="ECO:0000256" key="6">
    <source>
        <dbReference type="ARBA" id="ARBA00022679"/>
    </source>
</evidence>
<comment type="subunit">
    <text evidence="4">Homodimer.</text>
</comment>
<evidence type="ECO:0000259" key="12">
    <source>
        <dbReference type="SMART" id="SM00861"/>
    </source>
</evidence>
<comment type="similarity">
    <text evidence="3">Belongs to the transketolase family. DXPS subfamily.</text>
</comment>
<dbReference type="SUPFAM" id="SSF52922">
    <property type="entry name" value="TK C-terminal domain-like"/>
    <property type="match status" value="1"/>
</dbReference>
<evidence type="ECO:0000256" key="9">
    <source>
        <dbReference type="ARBA" id="ARBA00022977"/>
    </source>
</evidence>
<keyword evidence="9" id="KW-0784">Thiamine biosynthesis</keyword>
<sequence>MGTILERIDGPEDVKCLDREELEGLAAEIRAVLIEYCGAHGGHVGSNLATVEPIIALHRVFNPPHHDHIVFDVSHQAYTHKILTGRRRAFTDPSLYGTVSGFTCPEESPYDDFMLGHTGTSISLACGLARMRDLTGDDGNVVAFIGDGSLSSGPAFEGLDWAAEQGGNLIVILNDNEMSIAENHGGLYRSLAALRRSGGRSAMNPFRDLGLDYRYVEEGNDLGSLIDAFEAAKDIDHPILIHIHTRKGLGLGHGRRSGSGLLEGTPAEGRVEGNHWEDARSSVGNLPNSRKTYGRLAMQALQRRFADEPGLVVISPATALSNGIDPEFRRQAGSHFMDVGITESNAVALAAGMARAGGHPVVATSSTFFQRAYDQIEQEMALNGSAVTLLNFSTGISGTDVTHSGVSDIAMMTSIPGLTCLAPTGAADFLSMLAWATGPAHRPVVIRVPGELTLAYERRQGTLTGEYPKAPVADGTFDGGHWEHYRTLQSGQGVALLALGDTLPLARATAAILTERTGRAPTLVDPGQYSLMDDDTLEGLGKDHRLVATLEDGQVEGGWGQRIASYFGSSPLHVINFGPAREFNDRVPVGQLRERYGMTPVFMASRLEEAMKGMEQGD</sequence>
<dbReference type="Pfam" id="PF02779">
    <property type="entry name" value="Transket_pyr"/>
    <property type="match status" value="1"/>
</dbReference>
<dbReference type="SMART" id="SM00861">
    <property type="entry name" value="Transket_pyr"/>
    <property type="match status" value="1"/>
</dbReference>
<dbReference type="CDD" id="cd07033">
    <property type="entry name" value="TPP_PYR_DXS_TK_like"/>
    <property type="match status" value="1"/>
</dbReference>
<evidence type="ECO:0000313" key="13">
    <source>
        <dbReference type="EMBL" id="MEK0306363.1"/>
    </source>
</evidence>
<evidence type="ECO:0000256" key="3">
    <source>
        <dbReference type="ARBA" id="ARBA00011081"/>
    </source>
</evidence>
<dbReference type="RefSeq" id="WP_340468874.1">
    <property type="nucleotide sequence ID" value="NZ_JBANBB010000001.1"/>
</dbReference>
<dbReference type="NCBIfam" id="NF008968">
    <property type="entry name" value="PRK12315.1"/>
    <property type="match status" value="1"/>
</dbReference>
<proteinExistence type="inferred from homology"/>
<dbReference type="InterPro" id="IPR033248">
    <property type="entry name" value="Transketolase_C"/>
</dbReference>
<dbReference type="InterPro" id="IPR005477">
    <property type="entry name" value="Dxylulose-5-P_synthase"/>
</dbReference>
<gene>
    <name evidence="13" type="ORF">V8P97_02610</name>
</gene>
<dbReference type="PANTHER" id="PTHR43322">
    <property type="entry name" value="1-D-DEOXYXYLULOSE 5-PHOSPHATE SYNTHASE-RELATED"/>
    <property type="match status" value="1"/>
</dbReference>
<dbReference type="Pfam" id="PF02780">
    <property type="entry name" value="Transketolase_C"/>
    <property type="match status" value="1"/>
</dbReference>
<dbReference type="NCBIfam" id="NF003933">
    <property type="entry name" value="PRK05444.2-2"/>
    <property type="match status" value="1"/>
</dbReference>
<keyword evidence="7" id="KW-0479">Metal-binding</keyword>
<evidence type="ECO:0000256" key="10">
    <source>
        <dbReference type="ARBA" id="ARBA00023052"/>
    </source>
</evidence>
<dbReference type="CDD" id="cd02007">
    <property type="entry name" value="TPP_DXS"/>
    <property type="match status" value="1"/>
</dbReference>
<evidence type="ECO:0000256" key="7">
    <source>
        <dbReference type="ARBA" id="ARBA00022723"/>
    </source>
</evidence>
<comment type="cofactor">
    <cofactor evidence="1">
        <name>Mg(2+)</name>
        <dbReference type="ChEBI" id="CHEBI:18420"/>
    </cofactor>
</comment>
<dbReference type="EMBL" id="JBANBB010000001">
    <property type="protein sequence ID" value="MEK0306363.1"/>
    <property type="molecule type" value="Genomic_DNA"/>
</dbReference>
<dbReference type="SUPFAM" id="SSF52518">
    <property type="entry name" value="Thiamin diphosphate-binding fold (THDP-binding)"/>
    <property type="match status" value="2"/>
</dbReference>
<evidence type="ECO:0000256" key="5">
    <source>
        <dbReference type="ARBA" id="ARBA00013150"/>
    </source>
</evidence>
<comment type="caution">
    <text evidence="13">The sequence shown here is derived from an EMBL/GenBank/DDBJ whole genome shotgun (WGS) entry which is preliminary data.</text>
</comment>
<protein>
    <recommendedName>
        <fullName evidence="5">1-deoxy-D-xylulose-5-phosphate synthase</fullName>
        <ecNumber evidence="5">2.2.1.7</ecNumber>
    </recommendedName>
</protein>
<keyword evidence="8" id="KW-0460">Magnesium</keyword>
<dbReference type="EC" id="2.2.1.7" evidence="5"/>
<accession>A0ABU8ZNF3</accession>
<keyword evidence="11" id="KW-0414">Isoprene biosynthesis</keyword>
<dbReference type="GO" id="GO:0008661">
    <property type="term" value="F:1-deoxy-D-xylulose-5-phosphate synthase activity"/>
    <property type="evidence" value="ECO:0007669"/>
    <property type="project" value="UniProtKB-EC"/>
</dbReference>
<dbReference type="Gene3D" id="3.40.50.920">
    <property type="match status" value="1"/>
</dbReference>
<dbReference type="Proteomes" id="UP001373159">
    <property type="component" value="Unassembled WGS sequence"/>
</dbReference>
<dbReference type="InterPro" id="IPR005475">
    <property type="entry name" value="Transketolase-like_Pyr-bd"/>
</dbReference>
<dbReference type="Gene3D" id="3.40.50.970">
    <property type="match status" value="2"/>
</dbReference>
<keyword evidence="6 13" id="KW-0808">Transferase</keyword>